<dbReference type="EC" id="3.1.21.-" evidence="5"/>
<dbReference type="AlphaFoldDB" id="A0ABD5UN07"/>
<dbReference type="PANTHER" id="PTHR30408:SF12">
    <property type="entry name" value="TYPE I RESTRICTION ENZYME MJAVIII SPECIFICITY SUBUNIT"/>
    <property type="match status" value="1"/>
</dbReference>
<evidence type="ECO:0000256" key="1">
    <source>
        <dbReference type="ARBA" id="ARBA00010923"/>
    </source>
</evidence>
<dbReference type="CDD" id="cd17267">
    <property type="entry name" value="RMtype1_S_EcoAO83I-TRD1-CR1_like"/>
    <property type="match status" value="1"/>
</dbReference>
<comment type="similarity">
    <text evidence="1">Belongs to the type-I restriction system S methylase family.</text>
</comment>
<evidence type="ECO:0000256" key="2">
    <source>
        <dbReference type="ARBA" id="ARBA00022747"/>
    </source>
</evidence>
<feature type="domain" description="Type I restriction modification DNA specificity" evidence="4">
    <location>
        <begin position="22"/>
        <end position="179"/>
    </location>
</feature>
<keyword evidence="5" id="KW-0255">Endonuclease</keyword>
<dbReference type="Proteomes" id="UP001596333">
    <property type="component" value="Unassembled WGS sequence"/>
</dbReference>
<keyword evidence="6" id="KW-1185">Reference proteome</keyword>
<gene>
    <name evidence="5" type="ORF">ACFQEY_17490</name>
</gene>
<dbReference type="GO" id="GO:0016787">
    <property type="term" value="F:hydrolase activity"/>
    <property type="evidence" value="ECO:0007669"/>
    <property type="project" value="UniProtKB-KW"/>
</dbReference>
<proteinExistence type="inferred from homology"/>
<name>A0ABD5UN07_9EURY</name>
<comment type="caution">
    <text evidence="5">The sequence shown here is derived from an EMBL/GenBank/DDBJ whole genome shotgun (WGS) entry which is preliminary data.</text>
</comment>
<dbReference type="SUPFAM" id="SSF116734">
    <property type="entry name" value="DNA methylase specificity domain"/>
    <property type="match status" value="2"/>
</dbReference>
<accession>A0ABD5UN07</accession>
<keyword evidence="3" id="KW-0238">DNA-binding</keyword>
<dbReference type="Gene3D" id="1.10.287.1120">
    <property type="entry name" value="Bipartite methylase S protein"/>
    <property type="match status" value="1"/>
</dbReference>
<dbReference type="PANTHER" id="PTHR30408">
    <property type="entry name" value="TYPE-1 RESTRICTION ENZYME ECOKI SPECIFICITY PROTEIN"/>
    <property type="match status" value="1"/>
</dbReference>
<evidence type="ECO:0000313" key="5">
    <source>
        <dbReference type="EMBL" id="MFC6890784.1"/>
    </source>
</evidence>
<dbReference type="CDD" id="cd17273">
    <property type="entry name" value="RMtype1_S_EcoJA69PI-TRD1-CR1_like"/>
    <property type="match status" value="1"/>
</dbReference>
<evidence type="ECO:0000259" key="4">
    <source>
        <dbReference type="Pfam" id="PF01420"/>
    </source>
</evidence>
<reference evidence="5 6" key="1">
    <citation type="journal article" date="2019" name="Int. J. Syst. Evol. Microbiol.">
        <title>The Global Catalogue of Microorganisms (GCM) 10K type strain sequencing project: providing services to taxonomists for standard genome sequencing and annotation.</title>
        <authorList>
            <consortium name="The Broad Institute Genomics Platform"/>
            <consortium name="The Broad Institute Genome Sequencing Center for Infectious Disease"/>
            <person name="Wu L."/>
            <person name="Ma J."/>
        </authorList>
    </citation>
    <scope>NUCLEOTIDE SEQUENCE [LARGE SCALE GENOMIC DNA]</scope>
    <source>
        <strain evidence="5 6">Y73</strain>
    </source>
</reference>
<keyword evidence="5" id="KW-0378">Hydrolase</keyword>
<evidence type="ECO:0000256" key="3">
    <source>
        <dbReference type="ARBA" id="ARBA00023125"/>
    </source>
</evidence>
<dbReference type="Pfam" id="PF01420">
    <property type="entry name" value="Methylase_S"/>
    <property type="match status" value="2"/>
</dbReference>
<dbReference type="RefSeq" id="WP_379771151.1">
    <property type="nucleotide sequence ID" value="NZ_JBHSXI010000025.1"/>
</dbReference>
<dbReference type="InterPro" id="IPR000055">
    <property type="entry name" value="Restrct_endonuc_typeI_TRD"/>
</dbReference>
<dbReference type="InterPro" id="IPR044946">
    <property type="entry name" value="Restrct_endonuc_typeI_TRD_sf"/>
</dbReference>
<keyword evidence="2" id="KW-0680">Restriction system</keyword>
<protein>
    <submittedName>
        <fullName evidence="5">Restriction endonuclease subunit S</fullName>
        <ecNumber evidence="5">3.1.21.-</ecNumber>
    </submittedName>
</protein>
<dbReference type="EMBL" id="JBHSXI010000025">
    <property type="protein sequence ID" value="MFC6890784.1"/>
    <property type="molecule type" value="Genomic_DNA"/>
</dbReference>
<evidence type="ECO:0000313" key="6">
    <source>
        <dbReference type="Proteomes" id="UP001596333"/>
    </source>
</evidence>
<dbReference type="GO" id="GO:0009307">
    <property type="term" value="P:DNA restriction-modification system"/>
    <property type="evidence" value="ECO:0007669"/>
    <property type="project" value="UniProtKB-KW"/>
</dbReference>
<dbReference type="GO" id="GO:0004519">
    <property type="term" value="F:endonuclease activity"/>
    <property type="evidence" value="ECO:0007669"/>
    <property type="project" value="UniProtKB-KW"/>
</dbReference>
<organism evidence="5 6">
    <name type="scientific">Halorubrum trueperi</name>
    <dbReference type="NCBI Taxonomy" id="2004704"/>
    <lineage>
        <taxon>Archaea</taxon>
        <taxon>Methanobacteriati</taxon>
        <taxon>Methanobacteriota</taxon>
        <taxon>Stenosarchaea group</taxon>
        <taxon>Halobacteria</taxon>
        <taxon>Halobacteriales</taxon>
        <taxon>Haloferacaceae</taxon>
        <taxon>Halorubrum</taxon>
    </lineage>
</organism>
<keyword evidence="5" id="KW-0540">Nuclease</keyword>
<dbReference type="Gene3D" id="3.90.220.20">
    <property type="entry name" value="DNA methylase specificity domains"/>
    <property type="match status" value="2"/>
</dbReference>
<feature type="domain" description="Type I restriction modification DNA specificity" evidence="4">
    <location>
        <begin position="208"/>
        <end position="387"/>
    </location>
</feature>
<dbReference type="InterPro" id="IPR052021">
    <property type="entry name" value="Type-I_RS_S_subunit"/>
</dbReference>
<dbReference type="GO" id="GO:0003677">
    <property type="term" value="F:DNA binding"/>
    <property type="evidence" value="ECO:0007669"/>
    <property type="project" value="UniProtKB-KW"/>
</dbReference>
<sequence>MSSKNVSAKLPYIFRKEQVEVPESWEVKKYSEVLDLEYGNNLPKKDREDGQYPVYGSNGVTGWHNEYHVEPPSIVVGRKGTLEAKLSQKQCNVIDTAYYVNDDCIKYDKLNLMYLYHNLKAFDFEILESGSAVPSLSRDDFYNETVALPPIEDQKKIVHLLDTLDKKINVNNKIKDILENIVQSVFRSRFVDFEPYDNLKKSEVGEIPDSFEVLQIGDVCNTRGGGTPSTDNDEYWDGDNLWLTPKEVTSLDSKIVFDTERKVSDEGLNNSSTAIMPEKSVLLTSRATVGEVVVNREPMGTNQGFICIQPNSRVEPYYLACLVENKRPEIENRASGSTYDEISQTSFNGIQIMVPPKKDIEEFENRIEDIYEDIYTRELENRHLEELRDTLLPKLMSGEIRVDDIRLDDLEVETGV</sequence>